<accession>A0A0V0RUW0</accession>
<reference evidence="1 2" key="1">
    <citation type="submission" date="2015-01" db="EMBL/GenBank/DDBJ databases">
        <title>Evolution of Trichinella species and genotypes.</title>
        <authorList>
            <person name="Korhonen P.K."/>
            <person name="Edoardo P."/>
            <person name="Giuseppe L.R."/>
            <person name="Gasser R.B."/>
        </authorList>
    </citation>
    <scope>NUCLEOTIDE SEQUENCE [LARGE SCALE GENOMIC DNA]</scope>
    <source>
        <strain evidence="1">ISS37</strain>
    </source>
</reference>
<gene>
    <name evidence="1" type="ORF">T07_1751</name>
</gene>
<protein>
    <submittedName>
        <fullName evidence="1">Uncharacterized protein</fullName>
    </submittedName>
</protein>
<dbReference type="Proteomes" id="UP000054630">
    <property type="component" value="Unassembled WGS sequence"/>
</dbReference>
<organism evidence="1 2">
    <name type="scientific">Trichinella nelsoni</name>
    <dbReference type="NCBI Taxonomy" id="6336"/>
    <lineage>
        <taxon>Eukaryota</taxon>
        <taxon>Metazoa</taxon>
        <taxon>Ecdysozoa</taxon>
        <taxon>Nematoda</taxon>
        <taxon>Enoplea</taxon>
        <taxon>Dorylaimia</taxon>
        <taxon>Trichinellida</taxon>
        <taxon>Trichinellidae</taxon>
        <taxon>Trichinella</taxon>
    </lineage>
</organism>
<dbReference type="OrthoDB" id="10382620at2759"/>
<name>A0A0V0RUW0_9BILA</name>
<keyword evidence="2" id="KW-1185">Reference proteome</keyword>
<evidence type="ECO:0000313" key="1">
    <source>
        <dbReference type="EMBL" id="KRX18286.1"/>
    </source>
</evidence>
<sequence length="115" mass="13492">MSKGTLKSKEFLTSSFEQFSQNMRTIIKHTLQSQLIYQSASCRNVPSAVKLGTRATNKLNKTDHHGYIKEPSIFQLLLYFNIHNTNHLFSLPIVEYLFYNINELKELNERIERIE</sequence>
<comment type="caution">
    <text evidence="1">The sequence shown here is derived from an EMBL/GenBank/DDBJ whole genome shotgun (WGS) entry which is preliminary data.</text>
</comment>
<dbReference type="EMBL" id="JYDL01000075">
    <property type="protein sequence ID" value="KRX18286.1"/>
    <property type="molecule type" value="Genomic_DNA"/>
</dbReference>
<dbReference type="AlphaFoldDB" id="A0A0V0RUW0"/>
<evidence type="ECO:0000313" key="2">
    <source>
        <dbReference type="Proteomes" id="UP000054630"/>
    </source>
</evidence>
<proteinExistence type="predicted"/>